<dbReference type="PANTHER" id="PTHR46224">
    <property type="entry name" value="ANKYRIN REPEAT FAMILY PROTEIN"/>
    <property type="match status" value="1"/>
</dbReference>
<keyword evidence="2" id="KW-1185">Reference proteome</keyword>
<name>A0ABS6M8F8_9GAMM</name>
<dbReference type="PANTHER" id="PTHR46224:SF64">
    <property type="entry name" value="IQ MOTIF AND ANKYRIN REPEAT DOMAIN-CONTAINING PROTEIN 1"/>
    <property type="match status" value="1"/>
</dbReference>
<evidence type="ECO:0000313" key="2">
    <source>
        <dbReference type="Proteomes" id="UP000755551"/>
    </source>
</evidence>
<dbReference type="SMART" id="SM00248">
    <property type="entry name" value="ANK"/>
    <property type="match status" value="4"/>
</dbReference>
<sequence length="206" mass="22733">MLKSLFDSRHERLLKAIAATETDKVAAHLGKLDAALLIAPGREGEHALECALACGEPRILELLLQKAARPLPNARCGTPLVCLALQQEHSLALLTLLLQAGVDANLEHRGQPLLHLCVEYCEPERLMLHLSRLVQHGADLNRRNADGMTLLQRLLPLGDQALLQFLLQSGAACDETWLEAVEDAALATRLKQVLEDQRIRQLMMGR</sequence>
<organism evidence="1 2">
    <name type="scientific">Marinobacterium weihaiense</name>
    <dbReference type="NCBI Taxonomy" id="2851016"/>
    <lineage>
        <taxon>Bacteria</taxon>
        <taxon>Pseudomonadati</taxon>
        <taxon>Pseudomonadota</taxon>
        <taxon>Gammaproteobacteria</taxon>
        <taxon>Oceanospirillales</taxon>
        <taxon>Oceanospirillaceae</taxon>
        <taxon>Marinobacterium</taxon>
    </lineage>
</organism>
<dbReference type="InterPro" id="IPR051616">
    <property type="entry name" value="Cul2-RING_E3_ligase_SR"/>
</dbReference>
<reference evidence="1 2" key="1">
    <citation type="submission" date="2021-06" db="EMBL/GenBank/DDBJ databases">
        <title>Bacterium isolated from marine sediment.</title>
        <authorList>
            <person name="Zhu K.-L."/>
            <person name="Du Z.-J."/>
            <person name="Liang Q.-Y."/>
        </authorList>
    </citation>
    <scope>NUCLEOTIDE SEQUENCE [LARGE SCALE GENOMIC DNA]</scope>
    <source>
        <strain evidence="1 2">A346</strain>
    </source>
</reference>
<dbReference type="Proteomes" id="UP000755551">
    <property type="component" value="Unassembled WGS sequence"/>
</dbReference>
<dbReference type="RefSeq" id="WP_217333981.1">
    <property type="nucleotide sequence ID" value="NZ_JAHQZT010000004.1"/>
</dbReference>
<evidence type="ECO:0000313" key="1">
    <source>
        <dbReference type="EMBL" id="MBV0932563.1"/>
    </source>
</evidence>
<proteinExistence type="predicted"/>
<gene>
    <name evidence="1" type="ORF">KTN04_04345</name>
</gene>
<dbReference type="EMBL" id="JAHQZT010000004">
    <property type="protein sequence ID" value="MBV0932563.1"/>
    <property type="molecule type" value="Genomic_DNA"/>
</dbReference>
<evidence type="ECO:0008006" key="3">
    <source>
        <dbReference type="Google" id="ProtNLM"/>
    </source>
</evidence>
<accession>A0ABS6M8F8</accession>
<protein>
    <recommendedName>
        <fullName evidence="3">Ankyrin repeat-containing protein</fullName>
    </recommendedName>
</protein>
<comment type="caution">
    <text evidence="1">The sequence shown here is derived from an EMBL/GenBank/DDBJ whole genome shotgun (WGS) entry which is preliminary data.</text>
</comment>
<dbReference type="InterPro" id="IPR002110">
    <property type="entry name" value="Ankyrin_rpt"/>
</dbReference>